<dbReference type="RefSeq" id="WP_338684774.1">
    <property type="nucleotide sequence ID" value="NZ_AP024702.1"/>
</dbReference>
<evidence type="ECO:0008006" key="3">
    <source>
        <dbReference type="Google" id="ProtNLM"/>
    </source>
</evidence>
<sequence length="61" mass="6849">MSEPSPKTTPRPSASADAALRAELERIERMSIKERIMTALTMRNRFDWLKTGSAERSSPGK</sequence>
<name>A0ABM7RAP9_9BACT</name>
<dbReference type="Proteomes" id="UP001374893">
    <property type="component" value="Chromosome"/>
</dbReference>
<proteinExistence type="predicted"/>
<reference evidence="1 2" key="1">
    <citation type="submission" date="2021-06" db="EMBL/GenBank/DDBJ databases">
        <title>Complete genome of Haloferula helveola possessing various polysaccharide degrading enzymes.</title>
        <authorList>
            <person name="Takami H."/>
            <person name="Huang C."/>
            <person name="Hamasaki K."/>
        </authorList>
    </citation>
    <scope>NUCLEOTIDE SEQUENCE [LARGE SCALE GENOMIC DNA]</scope>
    <source>
        <strain evidence="1 2">CN-1</strain>
    </source>
</reference>
<gene>
    <name evidence="1" type="ORF">HAHE_24120</name>
</gene>
<evidence type="ECO:0000313" key="1">
    <source>
        <dbReference type="EMBL" id="BCX48504.1"/>
    </source>
</evidence>
<organism evidence="1 2">
    <name type="scientific">Haloferula helveola</name>
    <dbReference type="NCBI Taxonomy" id="490095"/>
    <lineage>
        <taxon>Bacteria</taxon>
        <taxon>Pseudomonadati</taxon>
        <taxon>Verrucomicrobiota</taxon>
        <taxon>Verrucomicrobiia</taxon>
        <taxon>Verrucomicrobiales</taxon>
        <taxon>Verrucomicrobiaceae</taxon>
        <taxon>Haloferula</taxon>
    </lineage>
</organism>
<keyword evidence="2" id="KW-1185">Reference proteome</keyword>
<evidence type="ECO:0000313" key="2">
    <source>
        <dbReference type="Proteomes" id="UP001374893"/>
    </source>
</evidence>
<accession>A0ABM7RAP9</accession>
<protein>
    <recommendedName>
        <fullName evidence="3">Transposase</fullName>
    </recommendedName>
</protein>
<dbReference type="EMBL" id="AP024702">
    <property type="protein sequence ID" value="BCX48504.1"/>
    <property type="molecule type" value="Genomic_DNA"/>
</dbReference>